<dbReference type="OrthoDB" id="9803968at2"/>
<dbReference type="SMART" id="SM00823">
    <property type="entry name" value="PKS_PP"/>
    <property type="match status" value="3"/>
</dbReference>
<dbReference type="FunFam" id="2.30.38.10:FF:000001">
    <property type="entry name" value="Non-ribosomal peptide synthetase PvdI"/>
    <property type="match status" value="1"/>
</dbReference>
<organism evidence="7 8">
    <name type="scientific">Kribbella antibiotica</name>
    <dbReference type="NCBI Taxonomy" id="190195"/>
    <lineage>
        <taxon>Bacteria</taxon>
        <taxon>Bacillati</taxon>
        <taxon>Actinomycetota</taxon>
        <taxon>Actinomycetes</taxon>
        <taxon>Propionibacteriales</taxon>
        <taxon>Kribbellaceae</taxon>
        <taxon>Kribbella</taxon>
    </lineage>
</organism>
<feature type="domain" description="Carrier" evidence="6">
    <location>
        <begin position="899"/>
        <end position="975"/>
    </location>
</feature>
<dbReference type="FunFam" id="3.30.300.30:FF:000010">
    <property type="entry name" value="Enterobactin synthetase component F"/>
    <property type="match status" value="1"/>
</dbReference>
<dbReference type="NCBIfam" id="NF003417">
    <property type="entry name" value="PRK04813.1"/>
    <property type="match status" value="3"/>
</dbReference>
<dbReference type="Gene3D" id="3.30.300.30">
    <property type="match status" value="3"/>
</dbReference>
<proteinExistence type="inferred from homology"/>
<dbReference type="CDD" id="cd19540">
    <property type="entry name" value="LCL_NRPS-like"/>
    <property type="match status" value="1"/>
</dbReference>
<dbReference type="PROSITE" id="PS00012">
    <property type="entry name" value="PHOSPHOPANTETHEINE"/>
    <property type="match status" value="3"/>
</dbReference>
<evidence type="ECO:0000256" key="2">
    <source>
        <dbReference type="ARBA" id="ARBA00006432"/>
    </source>
</evidence>
<keyword evidence="8" id="KW-1185">Reference proteome</keyword>
<protein>
    <submittedName>
        <fullName evidence="7">Amino acid adenylation domain-containing protein</fullName>
    </submittedName>
</protein>
<evidence type="ECO:0000259" key="6">
    <source>
        <dbReference type="PROSITE" id="PS50075"/>
    </source>
</evidence>
<dbReference type="NCBIfam" id="TIGR01733">
    <property type="entry name" value="AA-adenyl-dom"/>
    <property type="match status" value="3"/>
</dbReference>
<evidence type="ECO:0000256" key="1">
    <source>
        <dbReference type="ARBA" id="ARBA00001957"/>
    </source>
</evidence>
<dbReference type="PANTHER" id="PTHR45527">
    <property type="entry name" value="NONRIBOSOMAL PEPTIDE SYNTHETASE"/>
    <property type="match status" value="1"/>
</dbReference>
<accession>A0A4R4ZJ91</accession>
<dbReference type="Pfam" id="PF13193">
    <property type="entry name" value="AMP-binding_C"/>
    <property type="match status" value="3"/>
</dbReference>
<evidence type="ECO:0000256" key="3">
    <source>
        <dbReference type="ARBA" id="ARBA00022450"/>
    </source>
</evidence>
<dbReference type="Gene3D" id="3.30.559.30">
    <property type="entry name" value="Nonribosomal peptide synthetase, condensation domain"/>
    <property type="match status" value="4"/>
</dbReference>
<dbReference type="GO" id="GO:0003824">
    <property type="term" value="F:catalytic activity"/>
    <property type="evidence" value="ECO:0007669"/>
    <property type="project" value="InterPro"/>
</dbReference>
<dbReference type="InterPro" id="IPR045851">
    <property type="entry name" value="AMP-bd_C_sf"/>
</dbReference>
<dbReference type="Gene3D" id="2.30.38.10">
    <property type="entry name" value="Luciferase, Domain 3"/>
    <property type="match status" value="1"/>
</dbReference>
<evidence type="ECO:0000256" key="4">
    <source>
        <dbReference type="ARBA" id="ARBA00022553"/>
    </source>
</evidence>
<dbReference type="Pfam" id="PF00501">
    <property type="entry name" value="AMP-binding"/>
    <property type="match status" value="3"/>
</dbReference>
<evidence type="ECO:0000256" key="5">
    <source>
        <dbReference type="SAM" id="MobiDB-lite"/>
    </source>
</evidence>
<dbReference type="InterPro" id="IPR000873">
    <property type="entry name" value="AMP-dep_synth/lig_dom"/>
</dbReference>
<dbReference type="GO" id="GO:0031177">
    <property type="term" value="F:phosphopantetheine binding"/>
    <property type="evidence" value="ECO:0007669"/>
    <property type="project" value="InterPro"/>
</dbReference>
<dbReference type="InterPro" id="IPR029058">
    <property type="entry name" value="AB_hydrolase_fold"/>
</dbReference>
<dbReference type="InterPro" id="IPR020806">
    <property type="entry name" value="PKS_PP-bd"/>
</dbReference>
<reference evidence="7 8" key="1">
    <citation type="submission" date="2019-03" db="EMBL/GenBank/DDBJ databases">
        <title>Draft genome sequences of novel Actinobacteria.</title>
        <authorList>
            <person name="Sahin N."/>
            <person name="Ay H."/>
            <person name="Saygin H."/>
        </authorList>
    </citation>
    <scope>NUCLEOTIDE SEQUENCE [LARGE SCALE GENOMIC DNA]</scope>
    <source>
        <strain evidence="7 8">JCM 13523</strain>
    </source>
</reference>
<feature type="domain" description="Carrier" evidence="6">
    <location>
        <begin position="1915"/>
        <end position="1991"/>
    </location>
</feature>
<dbReference type="PROSITE" id="PS00455">
    <property type="entry name" value="AMP_BINDING"/>
    <property type="match status" value="3"/>
</dbReference>
<dbReference type="CDD" id="cd05930">
    <property type="entry name" value="A_NRPS"/>
    <property type="match status" value="3"/>
</dbReference>
<dbReference type="InterPro" id="IPR009081">
    <property type="entry name" value="PP-bd_ACP"/>
</dbReference>
<dbReference type="InterPro" id="IPR006162">
    <property type="entry name" value="Ppantetheine_attach_site"/>
</dbReference>
<dbReference type="GO" id="GO:0044550">
    <property type="term" value="P:secondary metabolite biosynthetic process"/>
    <property type="evidence" value="ECO:0007669"/>
    <property type="project" value="TreeGrafter"/>
</dbReference>
<dbReference type="GO" id="GO:0008610">
    <property type="term" value="P:lipid biosynthetic process"/>
    <property type="evidence" value="ECO:0007669"/>
    <property type="project" value="UniProtKB-ARBA"/>
</dbReference>
<gene>
    <name evidence="7" type="ORF">E1263_17655</name>
</gene>
<dbReference type="Pfam" id="PF00550">
    <property type="entry name" value="PP-binding"/>
    <property type="match status" value="3"/>
</dbReference>
<feature type="region of interest" description="Disordered" evidence="5">
    <location>
        <begin position="1893"/>
        <end position="1917"/>
    </location>
</feature>
<dbReference type="SUPFAM" id="SSF56801">
    <property type="entry name" value="Acetyl-CoA synthetase-like"/>
    <property type="match status" value="3"/>
</dbReference>
<dbReference type="InterPro" id="IPR036736">
    <property type="entry name" value="ACP-like_sf"/>
</dbReference>
<dbReference type="InterPro" id="IPR001242">
    <property type="entry name" value="Condensation_dom"/>
</dbReference>
<dbReference type="PROSITE" id="PS50075">
    <property type="entry name" value="CARRIER"/>
    <property type="match status" value="3"/>
</dbReference>
<dbReference type="SUPFAM" id="SSF52777">
    <property type="entry name" value="CoA-dependent acyltransferases"/>
    <property type="match status" value="8"/>
</dbReference>
<evidence type="ECO:0000313" key="8">
    <source>
        <dbReference type="Proteomes" id="UP000295124"/>
    </source>
</evidence>
<dbReference type="Proteomes" id="UP000295124">
    <property type="component" value="Unassembled WGS sequence"/>
</dbReference>
<dbReference type="Gene3D" id="3.40.50.1820">
    <property type="entry name" value="alpha/beta hydrolase"/>
    <property type="match status" value="1"/>
</dbReference>
<name>A0A4R4ZJ91_9ACTN</name>
<dbReference type="Gene3D" id="3.40.50.980">
    <property type="match status" value="2"/>
</dbReference>
<dbReference type="InterPro" id="IPR042099">
    <property type="entry name" value="ANL_N_sf"/>
</dbReference>
<dbReference type="GO" id="GO:0043041">
    <property type="term" value="P:amino acid activation for nonribosomal peptide biosynthetic process"/>
    <property type="evidence" value="ECO:0007669"/>
    <property type="project" value="TreeGrafter"/>
</dbReference>
<dbReference type="PANTHER" id="PTHR45527:SF1">
    <property type="entry name" value="FATTY ACID SYNTHASE"/>
    <property type="match status" value="1"/>
</dbReference>
<dbReference type="InterPro" id="IPR001031">
    <property type="entry name" value="Thioesterase"/>
</dbReference>
<dbReference type="InterPro" id="IPR010071">
    <property type="entry name" value="AA_adenyl_dom"/>
</dbReference>
<dbReference type="InterPro" id="IPR023213">
    <property type="entry name" value="CAT-like_dom_sf"/>
</dbReference>
<dbReference type="GO" id="GO:0005737">
    <property type="term" value="C:cytoplasm"/>
    <property type="evidence" value="ECO:0007669"/>
    <property type="project" value="TreeGrafter"/>
</dbReference>
<keyword evidence="4" id="KW-0597">Phosphoprotein</keyword>
<dbReference type="Gene3D" id="3.40.50.12780">
    <property type="entry name" value="N-terminal domain of ligase-like"/>
    <property type="match status" value="2"/>
</dbReference>
<comment type="cofactor">
    <cofactor evidence="1">
        <name>pantetheine 4'-phosphate</name>
        <dbReference type="ChEBI" id="CHEBI:47942"/>
    </cofactor>
</comment>
<dbReference type="Gene3D" id="3.30.559.10">
    <property type="entry name" value="Chloramphenicol acetyltransferase-like domain"/>
    <property type="match status" value="4"/>
</dbReference>
<dbReference type="EMBL" id="SMKX01000045">
    <property type="protein sequence ID" value="TDD58811.1"/>
    <property type="molecule type" value="Genomic_DNA"/>
</dbReference>
<comment type="similarity">
    <text evidence="2">Belongs to the ATP-dependent AMP-binding enzyme family.</text>
</comment>
<feature type="domain" description="Carrier" evidence="6">
    <location>
        <begin position="3750"/>
        <end position="3828"/>
    </location>
</feature>
<dbReference type="SUPFAM" id="SSF47336">
    <property type="entry name" value="ACP-like"/>
    <property type="match status" value="3"/>
</dbReference>
<dbReference type="Gene3D" id="1.10.1200.10">
    <property type="entry name" value="ACP-like"/>
    <property type="match status" value="2"/>
</dbReference>
<dbReference type="InterPro" id="IPR025110">
    <property type="entry name" value="AMP-bd_C"/>
</dbReference>
<dbReference type="FunFam" id="1.10.1200.10:FF:000005">
    <property type="entry name" value="Nonribosomal peptide synthetase 1"/>
    <property type="match status" value="1"/>
</dbReference>
<dbReference type="Pfam" id="PF00668">
    <property type="entry name" value="Condensation"/>
    <property type="match status" value="4"/>
</dbReference>
<keyword evidence="3" id="KW-0596">Phosphopantetheine</keyword>
<dbReference type="SUPFAM" id="SSF53474">
    <property type="entry name" value="alpha/beta-Hydrolases"/>
    <property type="match status" value="1"/>
</dbReference>
<comment type="caution">
    <text evidence="7">The sequence shown here is derived from an EMBL/GenBank/DDBJ whole genome shotgun (WGS) entry which is preliminary data.</text>
</comment>
<dbReference type="Pfam" id="PF00975">
    <property type="entry name" value="Thioesterase"/>
    <property type="match status" value="1"/>
</dbReference>
<sequence length="4086" mass="441651">MGVLPLTAFDRVELSTSQRGNWAARKLAPESSVFCAGQLIWLNGPIDAATFASSVSAAFAETDALRVRFGDEDGVPFQYVDATTTLSTEIVDTAHDDARIRALAGTRLTTPTAEPTTSSALVRREDGTWAWILITNILLVDGYSISLFIRRVAEIYSGDPTPDRWFGSLQNLTHESSTEAGRAYWNDVLGVETAGPAEDLSEAFVASSRPVVVPIPDDAYPKVQQLARTARVSWTDSLITLWGVYTALVESRDYVAVRVPLMLRDDREALRTPSAISRAIPVVATISPYDNVDDVLRVVADQLKTSRRHTAVEDHQIARSWPGGHASYLTLPTINIRLFDATRSLGASETISTGPVGSLDLAIYRTPGAGIRLELSTGSDTSDPAVHADQFGRFLNAALDGAPTLYELITPGTSSPTRGETVEVPRATVDELVRRQVAASPDSVAIVAHSTELTYRQFDERVNAFANDLVERGVRVGDRVAITMPRSVDLVVALAGVLRAGAAYVPIDPAYPADRIQHILDVAAPAAVITEVRHDGEKTAPVLARPLNDLDTAVVIFTSGTTGNPKGVSLSHRALVSRLTWGQQVLGYGPEDVALSKSGLGFVDAVTELFGPLIAGTRIVVVPTETAQDPAGLLDTIARHRVTHLLTVPSLADVLVRQDDTTLTTLRHWISSGETLTRASVDAMQIAAPQAELHNFYGSTEVTGDATAGQLEIGTPVANTTAHVLDTWLRPVPAGATGELYLGGVQLADGYITNPALTANRFVADDNGTRLYRTGDLVRWNAQGQLEYLGRGDDQVKIRGFRIEPAEIRAVLEQHPAVSGAAVVGLDHPAGGKYLAAYLTGDEVPTDELREYLARSLPDYMVPTTYTHLDRFPVTANGKLDRNALPQPDLAAGAADGRAPETDTEIALAGIFRDVLQLSGDLGIDTDFFRLGGHSLLATRVVARANAQLGTALTLRDIFDHPRISELAQLATTTTAGIRIGDLPQPAVLPVSYGQQALWLLDQLGGPGGRYVVPVVLRLSGKPDPAVLLTAVRDVVARHESLRTLLMDNDGTLSQVVVPAPEAADRLTLPVEDVSDVDARVRATTQTRFELGVELPIRVALLHTGNDGWTFVVTVHHHAVDEWSLPSLLGDLSTAYQARAAGHDPVWAPLQAQYADYAIWQREVLGAASDPSSLLSEHLAHWRDVLADAPEESTITPDRTRPATPTHRGADLRFTVDPQVVPGLRKVAAEQGVSMFMTLQAATALTVSTLGAGTDVVIGSPVGGRTEDGLEDLVGYFVNTLPIRHRFNAGDSITDVLQNTKRTVLGGFEHQAAPFEEITRALGTERSVGRNPLFQTMLTHRVIDNSRTGLQLGHVTTTLTPAAVGAVKTDLDLDIFDSPTELSGRLAYATDLFDNTSAERFIAVLKAALTAIATDPEAHIGNLTLAPELTASSYGQTIDLPSKTLDELIRQQTAASPDAIAIVTDSTELTYTQLDTRINAFAHHLIKQGVQAGDRVAVTMTRSVDLVVALAGVLRAGAAYVPIDPTYPAERIKHILDVAAPAVVITEVPQLDGAKTPPVLARPLNDLDAAVVIFTSGTTGHPKGVTLSHRALVNRLAWGQRVLGYGPDDVALSKSGVGFVDAVTELFGPLIAGSRTVVVPAETAQDPAGLLDTITRHRVTHLLTVPSLADVLVRHDAALTTLRHWISSGEPLPQSTANAMRTAAPQAALQNFYGSTEVTGDATTAEDTTIGAPVANTTAHVLDTWLRPVPVGVAGELYLGGVQLADGYVARAGLTASRFVADIDGARLYRTGDVVRWNDQGQLEYLGRSDDQIKIRGHRIEPAEIRAALEEHSKVSGAAIAAWDHPAGGKYLAAYVITDVEDAVLREHLAQSLPDHMVPTTFTRLDRFPVTPNGKLDRRALPQPDLTAGPTNGRAPQTNTEIALAGIFRDELHLDTNLDTDSDFFRLGGHSLLAARVVARANAQLSTALTLRDVFDHPRISELARVADTTTEVTDTSTRIGDLPRPTVLPVSYGQQALWFTEQIAGRSIYRTDVVLQAAEKLDLDALMAAVRRVITRHEILRTILVPDEDAASLHQVISPAPDAKVLEVEHVGAGSLRDKIAEVAALPLDFTTGFGLKFHLLRHTDGDVLIAYGHHIVTDADSFRPLVNELNQFYLEATTGTPTTIAPLPTQYADFAVWQRDVLGNRKDPASRYQSDLRYWQDMLSELPTETVLPLDQTRDSTEDRTIRPVTTSLTSDETATVDEFLIEHKATPLQALIAAFSLALWDEGAGDTVPIGTPASLRDLPELQDLIGYFVNTVVVRADIDAEAGFAQTLLRCRDRMLEAADHKLVPFEHVVEAVNPPRRVGISPLFQVMAAYLDRRGDSGRTPPLTNYASTATDDSPAQPALFDLVSSIERLDSGAFGMKLNATRELFGAETTSRLLRKTAQFLVLGSRHPEVTVKQLAQIVRACDEIVDNAGPVRRFQLPLADFGISTAPLWRVAIDHVSHALSGAGLALRLAVRDDGTGALVAETSNPELLDAVREKLTELVTAYQASIPMVVAPARTATEYSDDELTAIVDDPFWEDWVDELADATDTVLRQRGDSAASSGTATRAASTADGASLRSVVLAAVAKSLAEVTEGDLLVELHESDGPRFPVLLDDGDVVGLSPERAAEYAALVGHPRFSRFFDDVPAPRIRVGVFRSEAELSTAAPEDGLDIHVLVAGSAVRVWVESARTVDVDPEALATAITQQIVGVPAAGRERRAAFTLRRADRVTLTPGEEESIRARYGRDAQILPLAPLQRGLFYHLLRSQESDDHNTYVSQILRQLKGDLDPERMTAAITSAMDRYPNLRAAFVPPGDVQVIPSGVEVPVRVVRGDEWSGDTEQFLAAERGEPFDFETPPLIRFTLLEHGPEAWTLVMSFEHILLDGWSINSLLAEILTSYGDAGYVDRVPPASFRSYLDWVDDQDPGAAYRAWDDYLTELTGPTLLCPDFVDRGDAQGEMGELQLDLSPAEAATVFQAARDAKVTAGTLLQTAWGITLSRLTGSNDVVFGNTVSGRPPALADADRIIGLLFNTVPMRVNLPPFATNRELLAQVQSELLRVIDHPQAALTQIQTNAGVPVLFDTLFVVQNMPLAKTGGKDTGGLEVVGAKVDDATHYPVTFAVDPEERDGAATVHVRLSYRRDVFEPSAAELLLKRYAQVLVALTRKLDEPVGMLSALLPDETDPHTGIPADLAREIEPVTVAELLNRQVRLSGSETALVAGERRFTFDEFSAEVNRYARLLLADGVRPEHRVALLLPRDERTVIAMFAVFAVGAAYVPVDCELPDERINYMVEVAEPTVTLVTDRDVDRITGAAGQVINLDSAPTLERLAQTAPDPITAAERGGEVSLDHLAYIIFTSGTTGRPKGVAVGYRGLTNMYVNHVEKIFDRVVDHQRGRRMKIAHTTSFSFDASWEQLFWLLNGHEVHVIDEEMRRDHQRLLAHYDETCMDGFDVTPSYGQLLVEEGLLDRDRPAGRSVASDAPGVVFVSLGGEAVPDRLWQQLRDAPGVESYNLYGPTEYTINALGADLADSTTSSVGTPIFNTRAYILDENLQPALPGVAGELYLAGEGTARGYWGQSAMTAERFVACPWEPAERMYRTGDLARWKDDGMIDFLGRADEQIKIRGYRIEPDEIRDVVQGFPGITRAEVVAFEHTTGLQLAAYYSTTADVDLTEQLRHHLAKYLPDYMVPAAMIVVDTFPLTPTGKLDRRALPPAEVAASGVSTGRALESETELAVAAIFRAVLDLDEGLELGAGNDFFRLGGHSLAAMRLASQMNRTFPVNIAMRDVITASTIGELSSVVDQKLQPDTDPAVGITAIATRLVPSLNGRTVFCAHPKFGASFMYAELSPYLPDGVGLVGIDDPAMAGLEIEFDDLDDLASTYADVIQGLQPAGPYELLGWSYGAHVMFAVARRLLARGERVGSLVIVDAIPAGAENTTERLARPGSAESMRDEMRKAFGEEAFGELLADAKQLKAVETAGRRCDVMTSAPTQGILDVEALVIASSATHEPRVAEVGREDSLGWVSHLTNFTFFVAEDEDHQSILEPGSGVPKWGPLLTKLLNS</sequence>
<dbReference type="InterPro" id="IPR020845">
    <property type="entry name" value="AMP-binding_CS"/>
</dbReference>
<evidence type="ECO:0000313" key="7">
    <source>
        <dbReference type="EMBL" id="TDD58811.1"/>
    </source>
</evidence>